<organism evidence="1 2">
    <name type="scientific">Streptomyces roseirectus</name>
    <dbReference type="NCBI Taxonomy" id="2768066"/>
    <lineage>
        <taxon>Bacteria</taxon>
        <taxon>Bacillati</taxon>
        <taxon>Actinomycetota</taxon>
        <taxon>Actinomycetes</taxon>
        <taxon>Kitasatosporales</taxon>
        <taxon>Streptomycetaceae</taxon>
        <taxon>Streptomyces</taxon>
    </lineage>
</organism>
<dbReference type="EMBL" id="CP060828">
    <property type="protein sequence ID" value="QNP74815.1"/>
    <property type="molecule type" value="Genomic_DNA"/>
</dbReference>
<gene>
    <name evidence="1" type="ORF">IAG44_38775</name>
</gene>
<dbReference type="AlphaFoldDB" id="A0A7H0IPU9"/>
<evidence type="ECO:0000313" key="1">
    <source>
        <dbReference type="EMBL" id="QNP74815.1"/>
    </source>
</evidence>
<proteinExistence type="predicted"/>
<reference evidence="1 2" key="1">
    <citation type="submission" date="2020-08" db="EMBL/GenBank/DDBJ databases">
        <title>A novel species.</title>
        <authorList>
            <person name="Gao J."/>
        </authorList>
    </citation>
    <scope>NUCLEOTIDE SEQUENCE [LARGE SCALE GENOMIC DNA]</scope>
    <source>
        <strain evidence="1 2">CRXT-G-22</strain>
    </source>
</reference>
<dbReference type="RefSeq" id="WP_187751739.1">
    <property type="nucleotide sequence ID" value="NZ_CP060828.1"/>
</dbReference>
<protein>
    <submittedName>
        <fullName evidence="1">Uncharacterized protein</fullName>
    </submittedName>
</protein>
<dbReference type="KEGG" id="sroi:IAG44_38775"/>
<evidence type="ECO:0000313" key="2">
    <source>
        <dbReference type="Proteomes" id="UP000516052"/>
    </source>
</evidence>
<accession>A0A7H0IPU9</accession>
<sequence>MGDGFIRWYRERGAESVLSDQVAVFGRYGVTLAHPTTKAMSVINVDGDDVPLDFKVLDLVIRLRIPSVTINWWFSADTNVVASYEYQPFGCEVQTFWLDGLTAEEARTFESAVVAAVSEVSTPTLALVCDYRGVTDADDWDSLALHGGTEIPGNVESLLLNEELSRRVMSNQTRPF</sequence>
<name>A0A7H0IPU9_9ACTN</name>
<dbReference type="Proteomes" id="UP000516052">
    <property type="component" value="Chromosome"/>
</dbReference>
<keyword evidence="2" id="KW-1185">Reference proteome</keyword>